<evidence type="ECO:0000259" key="6">
    <source>
        <dbReference type="SMART" id="SM00983"/>
    </source>
</evidence>
<accession>A0A7L7KTF7</accession>
<dbReference type="SUPFAM" id="SSF63862">
    <property type="entry name" value="Thiamin pyrophosphokinase, substrate-binding domain"/>
    <property type="match status" value="1"/>
</dbReference>
<dbReference type="InterPro" id="IPR006282">
    <property type="entry name" value="Thi_PPkinase"/>
</dbReference>
<evidence type="ECO:0000256" key="1">
    <source>
        <dbReference type="ARBA" id="ARBA00022679"/>
    </source>
</evidence>
<dbReference type="CDD" id="cd07995">
    <property type="entry name" value="TPK"/>
    <property type="match status" value="1"/>
</dbReference>
<dbReference type="InterPro" id="IPR007371">
    <property type="entry name" value="TPK_catalytic"/>
</dbReference>
<dbReference type="InterPro" id="IPR053149">
    <property type="entry name" value="TPK"/>
</dbReference>
<dbReference type="SUPFAM" id="SSF63999">
    <property type="entry name" value="Thiamin pyrophosphokinase, catalytic domain"/>
    <property type="match status" value="1"/>
</dbReference>
<reference evidence="7 8" key="1">
    <citation type="submission" date="2020-02" db="EMBL/GenBank/DDBJ databases">
        <authorList>
            <person name="Zheng R.K."/>
            <person name="Sun C.M."/>
        </authorList>
    </citation>
    <scope>NUCLEOTIDE SEQUENCE [LARGE SCALE GENOMIC DNA]</scope>
    <source>
        <strain evidence="8">zrk13</strain>
    </source>
</reference>
<evidence type="ECO:0000256" key="5">
    <source>
        <dbReference type="NCBIfam" id="TIGR01378"/>
    </source>
</evidence>
<keyword evidence="1 7" id="KW-0808">Transferase</keyword>
<keyword evidence="4" id="KW-0067">ATP-binding</keyword>
<evidence type="ECO:0000256" key="4">
    <source>
        <dbReference type="ARBA" id="ARBA00022840"/>
    </source>
</evidence>
<dbReference type="GO" id="GO:0030975">
    <property type="term" value="F:thiamine binding"/>
    <property type="evidence" value="ECO:0007669"/>
    <property type="project" value="InterPro"/>
</dbReference>
<dbReference type="PANTHER" id="PTHR41299">
    <property type="entry name" value="THIAMINE PYROPHOSPHOKINASE"/>
    <property type="match status" value="1"/>
</dbReference>
<evidence type="ECO:0000256" key="3">
    <source>
        <dbReference type="ARBA" id="ARBA00022777"/>
    </source>
</evidence>
<dbReference type="GO" id="GO:0006772">
    <property type="term" value="P:thiamine metabolic process"/>
    <property type="evidence" value="ECO:0007669"/>
    <property type="project" value="UniProtKB-UniRule"/>
</dbReference>
<dbReference type="RefSeq" id="WP_258877383.1">
    <property type="nucleotide sequence ID" value="NZ_CP048914.1"/>
</dbReference>
<dbReference type="InterPro" id="IPR036371">
    <property type="entry name" value="TPK_B1-bd_sf"/>
</dbReference>
<dbReference type="Pfam" id="PF04265">
    <property type="entry name" value="TPK_B1_binding"/>
    <property type="match status" value="1"/>
</dbReference>
<evidence type="ECO:0000313" key="7">
    <source>
        <dbReference type="EMBL" id="QMS85582.1"/>
    </source>
</evidence>
<proteinExistence type="predicted"/>
<name>A0A7L7KTF7_9MOLU</name>
<dbReference type="KEGG" id="xcl:G4Z02_07450"/>
<dbReference type="EC" id="2.7.6.2" evidence="5"/>
<sequence>MTCYIFTGPCNYSLSELNEFDKTDYIIGVDQGAKYLASNNLHMHLAIGDFDSINDNDLDVINTHSEEIQTHPIKKDYTDTHLAILEAHKRGYEEIILYGGVGNRFDHSYANMLLLRLGNITIVNDTTKMYILQPGTYTIKNEFPYISFFALETVERLSLQGFLYPLENIQLTPYDPLCISNQGSGRVTFGSGLLLVVHQRDTK</sequence>
<dbReference type="AlphaFoldDB" id="A0A7L7KTF7"/>
<dbReference type="GO" id="GO:0016301">
    <property type="term" value="F:kinase activity"/>
    <property type="evidence" value="ECO:0007669"/>
    <property type="project" value="UniProtKB-KW"/>
</dbReference>
<dbReference type="InterPro" id="IPR007373">
    <property type="entry name" value="Thiamin_PyroPKinase_B1-bd"/>
</dbReference>
<evidence type="ECO:0000313" key="8">
    <source>
        <dbReference type="Proteomes" id="UP000514720"/>
    </source>
</evidence>
<dbReference type="GO" id="GO:0005524">
    <property type="term" value="F:ATP binding"/>
    <property type="evidence" value="ECO:0007669"/>
    <property type="project" value="UniProtKB-KW"/>
</dbReference>
<gene>
    <name evidence="7" type="ORF">G4Z02_07450</name>
</gene>
<dbReference type="Proteomes" id="UP000514720">
    <property type="component" value="Chromosome"/>
</dbReference>
<dbReference type="EMBL" id="CP048914">
    <property type="protein sequence ID" value="QMS85582.1"/>
    <property type="molecule type" value="Genomic_DNA"/>
</dbReference>
<keyword evidence="8" id="KW-1185">Reference proteome</keyword>
<dbReference type="NCBIfam" id="TIGR01378">
    <property type="entry name" value="thi_PPkinase"/>
    <property type="match status" value="1"/>
</dbReference>
<keyword evidence="3 7" id="KW-0418">Kinase</keyword>
<keyword evidence="2" id="KW-0547">Nucleotide-binding</keyword>
<protein>
    <recommendedName>
        <fullName evidence="5">Thiamine diphosphokinase</fullName>
        <ecNumber evidence="5">2.7.6.2</ecNumber>
    </recommendedName>
</protein>
<dbReference type="PANTHER" id="PTHR41299:SF1">
    <property type="entry name" value="THIAMINE PYROPHOSPHOKINASE"/>
    <property type="match status" value="1"/>
</dbReference>
<dbReference type="Pfam" id="PF04263">
    <property type="entry name" value="TPK_catalytic"/>
    <property type="match status" value="1"/>
</dbReference>
<dbReference type="SMART" id="SM00983">
    <property type="entry name" value="TPK_B1_binding"/>
    <property type="match status" value="1"/>
</dbReference>
<dbReference type="Gene3D" id="3.40.50.10240">
    <property type="entry name" value="Thiamin pyrophosphokinase, catalytic domain"/>
    <property type="match status" value="1"/>
</dbReference>
<dbReference type="InterPro" id="IPR036759">
    <property type="entry name" value="TPK_catalytic_sf"/>
</dbReference>
<organism evidence="7 8">
    <name type="scientific">Candidatus Xianfuyuplasma coldseepsis</name>
    <dbReference type="NCBI Taxonomy" id="2782163"/>
    <lineage>
        <taxon>Bacteria</taxon>
        <taxon>Bacillati</taxon>
        <taxon>Mycoplasmatota</taxon>
        <taxon>Mollicutes</taxon>
        <taxon>Candidatus Izemoplasmatales</taxon>
        <taxon>Candidatus Izemoplasmataceae</taxon>
        <taxon>Candidatus Xianfuyuplasma</taxon>
    </lineage>
</organism>
<dbReference type="GO" id="GO:0009229">
    <property type="term" value="P:thiamine diphosphate biosynthetic process"/>
    <property type="evidence" value="ECO:0007669"/>
    <property type="project" value="InterPro"/>
</dbReference>
<dbReference type="GO" id="GO:0004788">
    <property type="term" value="F:thiamine diphosphokinase activity"/>
    <property type="evidence" value="ECO:0007669"/>
    <property type="project" value="UniProtKB-UniRule"/>
</dbReference>
<evidence type="ECO:0000256" key="2">
    <source>
        <dbReference type="ARBA" id="ARBA00022741"/>
    </source>
</evidence>
<feature type="domain" description="Thiamin pyrophosphokinase thiamin-binding" evidence="6">
    <location>
        <begin position="135"/>
        <end position="195"/>
    </location>
</feature>